<dbReference type="OMA" id="SYNKGPQ"/>
<dbReference type="GO" id="GO:0006508">
    <property type="term" value="P:proteolysis"/>
    <property type="evidence" value="ECO:0007669"/>
    <property type="project" value="UniProtKB-KW"/>
</dbReference>
<feature type="compositionally biased region" description="Polar residues" evidence="8">
    <location>
        <begin position="209"/>
        <end position="220"/>
    </location>
</feature>
<keyword evidence="3" id="KW-0227">DNA damage</keyword>
<evidence type="ECO:0000256" key="4">
    <source>
        <dbReference type="ARBA" id="ARBA00022801"/>
    </source>
</evidence>
<dbReference type="GO" id="GO:0008233">
    <property type="term" value="F:peptidase activity"/>
    <property type="evidence" value="ECO:0007669"/>
    <property type="project" value="UniProtKB-KW"/>
</dbReference>
<gene>
    <name evidence="9" type="ORF">SPPG_02661</name>
</gene>
<feature type="region of interest" description="Disordered" evidence="8">
    <location>
        <begin position="279"/>
        <end position="363"/>
    </location>
</feature>
<evidence type="ECO:0000313" key="9">
    <source>
        <dbReference type="EMBL" id="KND02169.1"/>
    </source>
</evidence>
<dbReference type="GO" id="GO:0016829">
    <property type="term" value="F:lyase activity"/>
    <property type="evidence" value="ECO:0007669"/>
    <property type="project" value="UniProtKB-KW"/>
</dbReference>
<keyword evidence="6" id="KW-0238">DNA-binding</keyword>
<dbReference type="STRING" id="645134.A0A0L0HMY6"/>
<feature type="region of interest" description="Disordered" evidence="8">
    <location>
        <begin position="200"/>
        <end position="265"/>
    </location>
</feature>
<evidence type="ECO:0000256" key="5">
    <source>
        <dbReference type="ARBA" id="ARBA00023124"/>
    </source>
</evidence>
<feature type="compositionally biased region" description="Polar residues" evidence="8">
    <location>
        <begin position="303"/>
        <end position="314"/>
    </location>
</feature>
<evidence type="ECO:0008006" key="11">
    <source>
        <dbReference type="Google" id="ProtNLM"/>
    </source>
</evidence>
<keyword evidence="7" id="KW-0456">Lyase</keyword>
<dbReference type="InterPro" id="IPR036590">
    <property type="entry name" value="SRAP-like"/>
</dbReference>
<comment type="similarity">
    <text evidence="1">Belongs to the SOS response-associated peptidase family.</text>
</comment>
<evidence type="ECO:0000256" key="6">
    <source>
        <dbReference type="ARBA" id="ARBA00023125"/>
    </source>
</evidence>
<dbReference type="InParanoid" id="A0A0L0HMY6"/>
<dbReference type="EMBL" id="KQ257453">
    <property type="protein sequence ID" value="KND02169.1"/>
    <property type="molecule type" value="Genomic_DNA"/>
</dbReference>
<dbReference type="GeneID" id="27686231"/>
<dbReference type="PANTHER" id="PTHR13604:SF0">
    <property type="entry name" value="ABASIC SITE PROCESSING PROTEIN HMCES"/>
    <property type="match status" value="1"/>
</dbReference>
<dbReference type="RefSeq" id="XP_016610208.1">
    <property type="nucleotide sequence ID" value="XM_016750943.1"/>
</dbReference>
<keyword evidence="10" id="KW-1185">Reference proteome</keyword>
<keyword evidence="4" id="KW-0378">Hydrolase</keyword>
<evidence type="ECO:0000256" key="1">
    <source>
        <dbReference type="ARBA" id="ARBA00008136"/>
    </source>
</evidence>
<sequence length="363" mass="41091">MKWGLIPSWNKTMPDYTFTMRTINARDDKIKEAKSMWSGLKHVKRCVVIAEGFYEWQKKGKKEKQPYMVQWEEPGRLMCFAGLWDHAVIEGQDVWSYTIITTNASKALSFLHERMPVILKSEEEIDMWLDPKLRFTEEVSRLMRPTEDGLKWHPVSSFVGKVGNDSIECIKPIVIQDESASKKALLGFFKKASHEKFEEKTVDTKRASSQDSLDVTSSQPKTERVEIKTEDDEYEEQLRAALQSSQREIESPRKQTKNDMAKEEAQFERDLKVALKLSQEEADAVSTAAKRKHDDADDCVEGSKSSSTDANCSPASKRRHGHANDASVGPTSPTPKVQKSSAKGINKSSAPSITAFFKPLNPK</sequence>
<evidence type="ECO:0000256" key="8">
    <source>
        <dbReference type="SAM" id="MobiDB-lite"/>
    </source>
</evidence>
<dbReference type="AlphaFoldDB" id="A0A0L0HMY6"/>
<evidence type="ECO:0000256" key="7">
    <source>
        <dbReference type="ARBA" id="ARBA00023239"/>
    </source>
</evidence>
<accession>A0A0L0HMY6</accession>
<dbReference type="GO" id="GO:0106300">
    <property type="term" value="P:protein-DNA covalent cross-linking repair"/>
    <property type="evidence" value="ECO:0007669"/>
    <property type="project" value="InterPro"/>
</dbReference>
<dbReference type="PANTHER" id="PTHR13604">
    <property type="entry name" value="DC12-RELATED"/>
    <property type="match status" value="1"/>
</dbReference>
<dbReference type="SUPFAM" id="SSF143081">
    <property type="entry name" value="BB1717-like"/>
    <property type="match status" value="1"/>
</dbReference>
<keyword evidence="2" id="KW-0645">Protease</keyword>
<feature type="compositionally biased region" description="Polar residues" evidence="8">
    <location>
        <begin position="329"/>
        <end position="352"/>
    </location>
</feature>
<keyword evidence="5" id="KW-0190">Covalent protein-DNA linkage</keyword>
<evidence type="ECO:0000256" key="3">
    <source>
        <dbReference type="ARBA" id="ARBA00022763"/>
    </source>
</evidence>
<name>A0A0L0HMY6_SPIPD</name>
<dbReference type="VEuPathDB" id="FungiDB:SPPG_02661"/>
<organism evidence="9 10">
    <name type="scientific">Spizellomyces punctatus (strain DAOM BR117)</name>
    <dbReference type="NCBI Taxonomy" id="645134"/>
    <lineage>
        <taxon>Eukaryota</taxon>
        <taxon>Fungi</taxon>
        <taxon>Fungi incertae sedis</taxon>
        <taxon>Chytridiomycota</taxon>
        <taxon>Chytridiomycota incertae sedis</taxon>
        <taxon>Chytridiomycetes</taxon>
        <taxon>Spizellomycetales</taxon>
        <taxon>Spizellomycetaceae</taxon>
        <taxon>Spizellomyces</taxon>
    </lineage>
</organism>
<dbReference type="Proteomes" id="UP000053201">
    <property type="component" value="Unassembled WGS sequence"/>
</dbReference>
<evidence type="ECO:0000313" key="10">
    <source>
        <dbReference type="Proteomes" id="UP000053201"/>
    </source>
</evidence>
<feature type="compositionally biased region" description="Basic and acidic residues" evidence="8">
    <location>
        <begin position="247"/>
        <end position="265"/>
    </location>
</feature>
<dbReference type="OrthoDB" id="2111841at2759"/>
<protein>
    <recommendedName>
        <fullName evidence="11">Abasic site processing protein</fullName>
    </recommendedName>
</protein>
<dbReference type="Gene3D" id="3.90.1680.10">
    <property type="entry name" value="SOS response associated peptidase-like"/>
    <property type="match status" value="1"/>
</dbReference>
<dbReference type="GO" id="GO:0003697">
    <property type="term" value="F:single-stranded DNA binding"/>
    <property type="evidence" value="ECO:0007669"/>
    <property type="project" value="InterPro"/>
</dbReference>
<evidence type="ECO:0000256" key="2">
    <source>
        <dbReference type="ARBA" id="ARBA00022670"/>
    </source>
</evidence>
<dbReference type="Pfam" id="PF02586">
    <property type="entry name" value="SRAP"/>
    <property type="match status" value="1"/>
</dbReference>
<dbReference type="InterPro" id="IPR003738">
    <property type="entry name" value="SRAP"/>
</dbReference>
<dbReference type="eggNOG" id="KOG2618">
    <property type="taxonomic scope" value="Eukaryota"/>
</dbReference>
<proteinExistence type="inferred from homology"/>
<reference evidence="9 10" key="1">
    <citation type="submission" date="2009-08" db="EMBL/GenBank/DDBJ databases">
        <title>The Genome Sequence of Spizellomyces punctatus strain DAOM BR117.</title>
        <authorList>
            <consortium name="The Broad Institute Genome Sequencing Platform"/>
            <person name="Russ C."/>
            <person name="Cuomo C."/>
            <person name="Shea T."/>
            <person name="Young S.K."/>
            <person name="Zeng Q."/>
            <person name="Koehrsen M."/>
            <person name="Haas B."/>
            <person name="Borodovsky M."/>
            <person name="Guigo R."/>
            <person name="Alvarado L."/>
            <person name="Berlin A."/>
            <person name="Bochicchio J."/>
            <person name="Borenstein D."/>
            <person name="Chapman S."/>
            <person name="Chen Z."/>
            <person name="Engels R."/>
            <person name="Freedman E."/>
            <person name="Gellesch M."/>
            <person name="Goldberg J."/>
            <person name="Griggs A."/>
            <person name="Gujja S."/>
            <person name="Heiman D."/>
            <person name="Hepburn T."/>
            <person name="Howarth C."/>
            <person name="Jen D."/>
            <person name="Larson L."/>
            <person name="Lewis B."/>
            <person name="Mehta T."/>
            <person name="Park D."/>
            <person name="Pearson M."/>
            <person name="Roberts A."/>
            <person name="Saif S."/>
            <person name="Shenoy N."/>
            <person name="Sisk P."/>
            <person name="Stolte C."/>
            <person name="Sykes S."/>
            <person name="Thomson T."/>
            <person name="Walk T."/>
            <person name="White J."/>
            <person name="Yandava C."/>
            <person name="Burger G."/>
            <person name="Gray M.W."/>
            <person name="Holland P.W.H."/>
            <person name="King N."/>
            <person name="Lang F.B.F."/>
            <person name="Roger A.J."/>
            <person name="Ruiz-Trillo I."/>
            <person name="Lander E."/>
            <person name="Nusbaum C."/>
        </authorList>
    </citation>
    <scope>NUCLEOTIDE SEQUENCE [LARGE SCALE GENOMIC DNA]</scope>
    <source>
        <strain evidence="9 10">DAOM BR117</strain>
    </source>
</reference>